<feature type="transmembrane region" description="Helical" evidence="11">
    <location>
        <begin position="401"/>
        <end position="423"/>
    </location>
</feature>
<keyword evidence="10" id="KW-0395">Inflammatory response</keyword>
<evidence type="ECO:0000256" key="2">
    <source>
        <dbReference type="ARBA" id="ARBA00004479"/>
    </source>
</evidence>
<dbReference type="GO" id="GO:0005886">
    <property type="term" value="C:plasma membrane"/>
    <property type="evidence" value="ECO:0007669"/>
    <property type="project" value="UniProtKB-SubCell"/>
</dbReference>
<dbReference type="OrthoDB" id="10045365at2759"/>
<evidence type="ECO:0000256" key="1">
    <source>
        <dbReference type="ARBA" id="ARBA00004162"/>
    </source>
</evidence>
<dbReference type="InParanoid" id="A0A6J2VLL7"/>
<dbReference type="InterPro" id="IPR027841">
    <property type="entry name" value="IL-17_rcpt_C/E_N"/>
</dbReference>
<keyword evidence="6 11" id="KW-1133">Transmembrane helix</keyword>
<organism evidence="14 15">
    <name type="scientific">Chanos chanos</name>
    <name type="common">Milkfish</name>
    <name type="synonym">Mugil chanos</name>
    <dbReference type="NCBI Taxonomy" id="29144"/>
    <lineage>
        <taxon>Eukaryota</taxon>
        <taxon>Metazoa</taxon>
        <taxon>Chordata</taxon>
        <taxon>Craniata</taxon>
        <taxon>Vertebrata</taxon>
        <taxon>Euteleostomi</taxon>
        <taxon>Actinopterygii</taxon>
        <taxon>Neopterygii</taxon>
        <taxon>Teleostei</taxon>
        <taxon>Ostariophysi</taxon>
        <taxon>Gonorynchiformes</taxon>
        <taxon>Chanidae</taxon>
        <taxon>Chanos</taxon>
    </lineage>
</organism>
<protein>
    <submittedName>
        <fullName evidence="15">Interleukin-17 receptor C</fullName>
    </submittedName>
</protein>
<dbReference type="CTD" id="84818"/>
<evidence type="ECO:0000256" key="5">
    <source>
        <dbReference type="ARBA" id="ARBA00022729"/>
    </source>
</evidence>
<evidence type="ECO:0000256" key="3">
    <source>
        <dbReference type="ARBA" id="ARBA00022475"/>
    </source>
</evidence>
<keyword evidence="4 11" id="KW-0812">Transmembrane</keyword>
<dbReference type="AlphaFoldDB" id="A0A6J2VLL7"/>
<evidence type="ECO:0000256" key="6">
    <source>
        <dbReference type="ARBA" id="ARBA00022989"/>
    </source>
</evidence>
<dbReference type="Pfam" id="PF08357">
    <property type="entry name" value="SEFIR"/>
    <property type="match status" value="1"/>
</dbReference>
<dbReference type="PANTHER" id="PTHR15583:SF12">
    <property type="entry name" value="INTERLEUKIN-17 RECEPTOR C"/>
    <property type="match status" value="1"/>
</dbReference>
<dbReference type="GO" id="GO:0030368">
    <property type="term" value="F:interleukin-17 receptor activity"/>
    <property type="evidence" value="ECO:0007669"/>
    <property type="project" value="InterPro"/>
</dbReference>
<dbReference type="GeneID" id="115814197"/>
<dbReference type="Proteomes" id="UP000504632">
    <property type="component" value="Chromosome 6"/>
</dbReference>
<evidence type="ECO:0000259" key="13">
    <source>
        <dbReference type="PROSITE" id="PS51534"/>
    </source>
</evidence>
<gene>
    <name evidence="15" type="primary">il17rc</name>
</gene>
<feature type="chain" id="PRO_5026695691" evidence="12">
    <location>
        <begin position="25"/>
        <end position="665"/>
    </location>
</feature>
<accession>A0A6J2VLL7</accession>
<evidence type="ECO:0000256" key="8">
    <source>
        <dbReference type="ARBA" id="ARBA00023170"/>
    </source>
</evidence>
<keyword evidence="5 12" id="KW-0732">Signal</keyword>
<evidence type="ECO:0000313" key="15">
    <source>
        <dbReference type="RefSeq" id="XP_030632798.1"/>
    </source>
</evidence>
<evidence type="ECO:0000256" key="10">
    <source>
        <dbReference type="ARBA" id="ARBA00023198"/>
    </source>
</evidence>
<proteinExistence type="predicted"/>
<evidence type="ECO:0000256" key="4">
    <source>
        <dbReference type="ARBA" id="ARBA00022692"/>
    </source>
</evidence>
<dbReference type="InterPro" id="IPR039465">
    <property type="entry name" value="IL-17_rcpt-like"/>
</dbReference>
<evidence type="ECO:0000256" key="7">
    <source>
        <dbReference type="ARBA" id="ARBA00023136"/>
    </source>
</evidence>
<evidence type="ECO:0000313" key="14">
    <source>
        <dbReference type="Proteomes" id="UP000504632"/>
    </source>
</evidence>
<reference evidence="15" key="1">
    <citation type="submission" date="2025-08" db="UniProtKB">
        <authorList>
            <consortium name="RefSeq"/>
        </authorList>
    </citation>
    <scope>IDENTIFICATION</scope>
</reference>
<dbReference type="PANTHER" id="PTHR15583">
    <property type="entry name" value="INTERLEUKIN-17 RECEPTOR"/>
    <property type="match status" value="1"/>
</dbReference>
<evidence type="ECO:0000256" key="12">
    <source>
        <dbReference type="SAM" id="SignalP"/>
    </source>
</evidence>
<keyword evidence="7 11" id="KW-0472">Membrane</keyword>
<keyword evidence="14" id="KW-1185">Reference proteome</keyword>
<dbReference type="Pfam" id="PF15037">
    <property type="entry name" value="IL17_R_N"/>
    <property type="match status" value="1"/>
</dbReference>
<keyword evidence="8 15" id="KW-0675">Receptor</keyword>
<dbReference type="Gene3D" id="3.40.50.11530">
    <property type="match status" value="1"/>
</dbReference>
<keyword evidence="9" id="KW-0325">Glycoprotein</keyword>
<dbReference type="RefSeq" id="XP_030632798.1">
    <property type="nucleotide sequence ID" value="XM_030776938.1"/>
</dbReference>
<dbReference type="GO" id="GO:0006954">
    <property type="term" value="P:inflammatory response"/>
    <property type="evidence" value="ECO:0007669"/>
    <property type="project" value="UniProtKB-KW"/>
</dbReference>
<sequence>MKISRWRILINLLFGLSLSPTVLGSLFSCRNITCPQGLTNCVVEDIILPKSNPEGVRNLMVEPLSCCIDNRTCRPCLNISIQFDISSLSSLMPTDGEDDPDGSYEASGMDEEIHSSDLNSQESKHTLCSVTMSLTPAGSTPQYQRIEFTVAPTALKESNNTRWLTLVECADMYFETELQISIGSFHKPVILDKTKNVCSGFSGTHMECDVPKLKVHIDQPKGVISLHPTGLNMCMKQKQGYCRNWTSSNGTIPVHSATPCQCFQVWRNGCLYRSESCPFTNMSELWWNVWSNVSLSVALAKDNRGREVLNWNVTAPCRLEAELWPCQLGAGPGRISCREVEGFRQSIHPNSTWNENRTGPWTSGSFENINPNLPLCVKLKVNGMKGSLGPWCPLETQRRHWSFFILIPLLVLCVAALGIYLLWDPHKGGRGNVLLLHSSDTDPKFRELVCCLGTALVNLGFHVSLDLWKKMELGSLGPGPWLHAQLDHLSSQGGKTLVVLTQSACERAESFCEHWKEKKSTGNHEPSSIHSDVFAAALSHVLSARINGCAGQRFILVHFESHPLFPLWNRQKVLELFGELPFYQLPKDTQGLLAELSVGRQPGARGKWRQIWWLKEASKRVVQALHSLGCGPRGLKPPTLSPDTPICMRIEDKEENVPLQHVSSL</sequence>
<name>A0A6J2VLL7_CHACN</name>
<comment type="subcellular location">
    <subcellularLocation>
        <location evidence="1">Cell membrane</location>
        <topology evidence="1">Single-pass membrane protein</topology>
    </subcellularLocation>
    <subcellularLocation>
        <location evidence="2">Membrane</location>
        <topology evidence="2">Single-pass type I membrane protein</topology>
    </subcellularLocation>
</comment>
<keyword evidence="3" id="KW-1003">Cell membrane</keyword>
<dbReference type="PROSITE" id="PS51534">
    <property type="entry name" value="SEFIR"/>
    <property type="match status" value="1"/>
</dbReference>
<evidence type="ECO:0000256" key="11">
    <source>
        <dbReference type="SAM" id="Phobius"/>
    </source>
</evidence>
<feature type="signal peptide" evidence="12">
    <location>
        <begin position="1"/>
        <end position="24"/>
    </location>
</feature>
<evidence type="ECO:0000256" key="9">
    <source>
        <dbReference type="ARBA" id="ARBA00023180"/>
    </source>
</evidence>
<dbReference type="PROSITE" id="PS51257">
    <property type="entry name" value="PROKAR_LIPOPROTEIN"/>
    <property type="match status" value="1"/>
</dbReference>
<dbReference type="InterPro" id="IPR013568">
    <property type="entry name" value="SEFIR_dom"/>
</dbReference>
<feature type="domain" description="SEFIR" evidence="13">
    <location>
        <begin position="430"/>
        <end position="594"/>
    </location>
</feature>